<feature type="signal peptide" evidence="2">
    <location>
        <begin position="1"/>
        <end position="22"/>
    </location>
</feature>
<accession>A0A0D5LTH5</accession>
<reference evidence="4 5" key="1">
    <citation type="journal article" date="2015" name="Genome Announc.">
        <title>Complete genome sequence of Martelella endophytica YC6887, which has antifungal activity associated with a halophyte.</title>
        <authorList>
            <person name="Khan A."/>
            <person name="Khan H."/>
            <person name="Chung E.J."/>
            <person name="Hossain M.T."/>
            <person name="Chung Y.R."/>
        </authorList>
    </citation>
    <scope>NUCLEOTIDE SEQUENCE [LARGE SCALE GENOMIC DNA]</scope>
    <source>
        <strain evidence="4">YC6887</strain>
    </source>
</reference>
<dbReference type="OrthoDB" id="7876889at2"/>
<evidence type="ECO:0000259" key="3">
    <source>
        <dbReference type="Pfam" id="PF05239"/>
    </source>
</evidence>
<feature type="chain" id="PRO_5002295471" description="PRC-barrel domain-containing protein" evidence="2">
    <location>
        <begin position="23"/>
        <end position="320"/>
    </location>
</feature>
<dbReference type="Pfam" id="PF05239">
    <property type="entry name" value="PRC"/>
    <property type="match status" value="2"/>
</dbReference>
<feature type="domain" description="PRC-barrel" evidence="3">
    <location>
        <begin position="50"/>
        <end position="118"/>
    </location>
</feature>
<dbReference type="Gene3D" id="2.30.30.240">
    <property type="entry name" value="PRC-barrel domain"/>
    <property type="match status" value="2"/>
</dbReference>
<feature type="compositionally biased region" description="Basic and acidic residues" evidence="1">
    <location>
        <begin position="161"/>
        <end position="170"/>
    </location>
</feature>
<feature type="domain" description="PRC-barrel" evidence="3">
    <location>
        <begin position="221"/>
        <end position="284"/>
    </location>
</feature>
<dbReference type="AlphaFoldDB" id="A0A0D5LTH5"/>
<organism evidence="4 5">
    <name type="scientific">Martelella endophytica</name>
    <dbReference type="NCBI Taxonomy" id="1486262"/>
    <lineage>
        <taxon>Bacteria</taxon>
        <taxon>Pseudomonadati</taxon>
        <taxon>Pseudomonadota</taxon>
        <taxon>Alphaproteobacteria</taxon>
        <taxon>Hyphomicrobiales</taxon>
        <taxon>Aurantimonadaceae</taxon>
        <taxon>Martelella</taxon>
    </lineage>
</organism>
<name>A0A0D5LTH5_MAREN</name>
<evidence type="ECO:0000313" key="5">
    <source>
        <dbReference type="Proteomes" id="UP000032611"/>
    </source>
</evidence>
<dbReference type="PANTHER" id="PTHR36505:SF1">
    <property type="entry name" value="BLR1072 PROTEIN"/>
    <property type="match status" value="1"/>
</dbReference>
<dbReference type="STRING" id="1486262.TM49_19000"/>
<protein>
    <recommendedName>
        <fullName evidence="3">PRC-barrel domain-containing protein</fullName>
    </recommendedName>
</protein>
<dbReference type="KEGG" id="mey:TM49_19000"/>
<dbReference type="HOGENOM" id="CLU_051335_0_0_5"/>
<dbReference type="Proteomes" id="UP000032611">
    <property type="component" value="Chromosome"/>
</dbReference>
<keyword evidence="2" id="KW-0732">Signal</keyword>
<evidence type="ECO:0000256" key="2">
    <source>
        <dbReference type="SAM" id="SignalP"/>
    </source>
</evidence>
<sequence length="320" mass="34204">MSVTRFTTTVAACALLAGSVYAQDQPANETTTQADTMKTMDMSTVETSPNQLLGSELLGATVYTSQDEDADAVGDVDDLLVDEDGEIAGLIIGVGGFLGIAEKNVAVPFAKVGQTRDDQNMLHLTLATSREELENAPDFDYRAVTPSADMRTDISDNEDMAADRSDRYPDGETAPTTPTDRMAGEGSSTAPEGAGDIGYNTMTDSSAGMAWRDMEQVSNESLRADDLIGAVVYGENGDEIGDIGDVILKPEGEVQAFIVDVGGFLGLGEKEVAMSSENLTVRRDGDDFAVFTQFTESQLEDQPEYDANAFGDNPDEFMMR</sequence>
<dbReference type="PATRIC" id="fig|1486262.3.peg.3933"/>
<dbReference type="SUPFAM" id="SSF50346">
    <property type="entry name" value="PRC-barrel domain"/>
    <property type="match status" value="2"/>
</dbReference>
<evidence type="ECO:0000313" key="4">
    <source>
        <dbReference type="EMBL" id="AJY47285.1"/>
    </source>
</evidence>
<feature type="region of interest" description="Disordered" evidence="1">
    <location>
        <begin position="149"/>
        <end position="198"/>
    </location>
</feature>
<evidence type="ECO:0000256" key="1">
    <source>
        <dbReference type="SAM" id="MobiDB-lite"/>
    </source>
</evidence>
<gene>
    <name evidence="4" type="ORF">TM49_19000</name>
</gene>
<dbReference type="PANTHER" id="PTHR36505">
    <property type="entry name" value="BLR1072 PROTEIN"/>
    <property type="match status" value="1"/>
</dbReference>
<dbReference type="RefSeq" id="WP_045683561.1">
    <property type="nucleotide sequence ID" value="NZ_CP010803.1"/>
</dbReference>
<dbReference type="InterPro" id="IPR027275">
    <property type="entry name" value="PRC-brl_dom"/>
</dbReference>
<keyword evidence="5" id="KW-1185">Reference proteome</keyword>
<proteinExistence type="predicted"/>
<dbReference type="InterPro" id="IPR011033">
    <property type="entry name" value="PRC_barrel-like_sf"/>
</dbReference>
<dbReference type="EMBL" id="CP010803">
    <property type="protein sequence ID" value="AJY47285.1"/>
    <property type="molecule type" value="Genomic_DNA"/>
</dbReference>